<accession>A0A1Q2SM48</accession>
<protein>
    <recommendedName>
        <fullName evidence="3">Small ribosomal subunit protein bS16</fullName>
    </recommendedName>
</protein>
<keyword evidence="1 3" id="KW-0689">Ribosomal protein</keyword>
<dbReference type="PANTHER" id="PTHR12919">
    <property type="entry name" value="30S RIBOSOMAL PROTEIN S16"/>
    <property type="match status" value="1"/>
</dbReference>
<dbReference type="InterPro" id="IPR020592">
    <property type="entry name" value="Ribosomal_bS16_CS"/>
</dbReference>
<dbReference type="Pfam" id="PF00886">
    <property type="entry name" value="Ribosomal_S16"/>
    <property type="match status" value="1"/>
</dbReference>
<dbReference type="InterPro" id="IPR023803">
    <property type="entry name" value="Ribosomal_bS16_dom_sf"/>
</dbReference>
<dbReference type="OrthoDB" id="9807878at2"/>
<dbReference type="RefSeq" id="WP_096526773.1">
    <property type="nucleotide sequence ID" value="NZ_AP014836.1"/>
</dbReference>
<dbReference type="GO" id="GO:0005737">
    <property type="term" value="C:cytoplasm"/>
    <property type="evidence" value="ECO:0007669"/>
    <property type="project" value="UniProtKB-ARBA"/>
</dbReference>
<evidence type="ECO:0000256" key="1">
    <source>
        <dbReference type="ARBA" id="ARBA00022980"/>
    </source>
</evidence>
<proteinExistence type="inferred from homology"/>
<comment type="similarity">
    <text evidence="3">Belongs to the bacterial ribosomal protein bS16 family.</text>
</comment>
<evidence type="ECO:0000313" key="5">
    <source>
        <dbReference type="Proteomes" id="UP000243679"/>
    </source>
</evidence>
<dbReference type="GO" id="GO:0006412">
    <property type="term" value="P:translation"/>
    <property type="evidence" value="ECO:0007669"/>
    <property type="project" value="UniProtKB-UniRule"/>
</dbReference>
<dbReference type="PANTHER" id="PTHR12919:SF20">
    <property type="entry name" value="SMALL RIBOSOMAL SUBUNIT PROTEIN BS16M"/>
    <property type="match status" value="1"/>
</dbReference>
<dbReference type="Proteomes" id="UP000243679">
    <property type="component" value="Chromosome"/>
</dbReference>
<sequence length="83" mass="9354">MVVIRLARGGAKKRPFYTIVVADKRNRRDGRYIERLGFFNPIASGGEIPVHMDMDRVNYWLSQGAQPSDRVAQLVKSCSSTAK</sequence>
<dbReference type="GO" id="GO:0003735">
    <property type="term" value="F:structural constituent of ribosome"/>
    <property type="evidence" value="ECO:0007669"/>
    <property type="project" value="InterPro"/>
</dbReference>
<dbReference type="AlphaFoldDB" id="A0A1Q2SM48"/>
<dbReference type="GO" id="GO:0015935">
    <property type="term" value="C:small ribosomal subunit"/>
    <property type="evidence" value="ECO:0007669"/>
    <property type="project" value="TreeGrafter"/>
</dbReference>
<name>A0A1Q2SM48_9GAMM</name>
<reference evidence="4 5" key="1">
    <citation type="journal article" date="2017" name="ISME J.">
        <title>An acid-tolerant ammonia-oxidizing ?-proteobacterium from soil.</title>
        <authorList>
            <person name="Hayatsu M."/>
            <person name="Tago K."/>
            <person name="Uchiyama I."/>
            <person name="Toyoda A."/>
            <person name="Wang Y."/>
            <person name="Shimomura Y."/>
            <person name="Okubo T."/>
            <person name="Kurisu F."/>
            <person name="Hirono Y."/>
            <person name="Nonaka K."/>
            <person name="Akiyama H."/>
            <person name="Itoh T."/>
            <person name="Takami H."/>
        </authorList>
    </citation>
    <scope>NUCLEOTIDE SEQUENCE [LARGE SCALE GENOMIC DNA]</scope>
    <source>
        <strain evidence="4 5">TAO100</strain>
    </source>
</reference>
<dbReference type="HAMAP" id="MF_00385">
    <property type="entry name" value="Ribosomal_bS16"/>
    <property type="match status" value="1"/>
</dbReference>
<evidence type="ECO:0000313" key="4">
    <source>
        <dbReference type="EMBL" id="BAW80201.1"/>
    </source>
</evidence>
<dbReference type="EMBL" id="AP014836">
    <property type="protein sequence ID" value="BAW80201.1"/>
    <property type="molecule type" value="Genomic_DNA"/>
</dbReference>
<evidence type="ECO:0000256" key="3">
    <source>
        <dbReference type="HAMAP-Rule" id="MF_00385"/>
    </source>
</evidence>
<dbReference type="InterPro" id="IPR000307">
    <property type="entry name" value="Ribosomal_bS16"/>
</dbReference>
<dbReference type="SUPFAM" id="SSF54565">
    <property type="entry name" value="Ribosomal protein S16"/>
    <property type="match status" value="1"/>
</dbReference>
<dbReference type="KEGG" id="ntt:TAO_0831"/>
<dbReference type="PROSITE" id="PS00732">
    <property type="entry name" value="RIBOSOMAL_S16"/>
    <property type="match status" value="1"/>
</dbReference>
<keyword evidence="2 3" id="KW-0687">Ribonucleoprotein</keyword>
<evidence type="ECO:0000256" key="2">
    <source>
        <dbReference type="ARBA" id="ARBA00023274"/>
    </source>
</evidence>
<dbReference type="Gene3D" id="3.30.1320.10">
    <property type="match status" value="1"/>
</dbReference>
<keyword evidence="5" id="KW-1185">Reference proteome</keyword>
<gene>
    <name evidence="3" type="primary">rpsP</name>
    <name evidence="4" type="ORF">TAO_0831</name>
</gene>
<dbReference type="NCBIfam" id="TIGR00002">
    <property type="entry name" value="S16"/>
    <property type="match status" value="1"/>
</dbReference>
<organism evidence="4 5">
    <name type="scientific">Candidatus Nitrosoglobus terrae</name>
    <dbReference type="NCBI Taxonomy" id="1630141"/>
    <lineage>
        <taxon>Bacteria</taxon>
        <taxon>Pseudomonadati</taxon>
        <taxon>Pseudomonadota</taxon>
        <taxon>Gammaproteobacteria</taxon>
        <taxon>Chromatiales</taxon>
        <taxon>Chromatiaceae</taxon>
        <taxon>Candidatus Nitrosoglobus</taxon>
    </lineage>
</organism>